<gene>
    <name evidence="2" type="ORF">OI25_7858</name>
</gene>
<evidence type="ECO:0000313" key="2">
    <source>
        <dbReference type="EMBL" id="AJZ56447.1"/>
    </source>
</evidence>
<feature type="region of interest" description="Disordered" evidence="1">
    <location>
        <begin position="54"/>
        <end position="105"/>
    </location>
</feature>
<dbReference type="Proteomes" id="UP000032614">
    <property type="component" value="Plasmid pBIL"/>
</dbReference>
<evidence type="ECO:0000256" key="1">
    <source>
        <dbReference type="SAM" id="MobiDB-lite"/>
    </source>
</evidence>
<dbReference type="AlphaFoldDB" id="A0AAU8SRY3"/>
<accession>A0AAU8SRY3</accession>
<proteinExistence type="predicted"/>
<reference evidence="2 3" key="1">
    <citation type="journal article" date="2015" name="Genome Announc.">
        <title>Complete genome sequences for 59 burkholderia isolates, both pathogenic and near neighbor.</title>
        <authorList>
            <person name="Johnson S.L."/>
            <person name="Bishop-Lilly K.A."/>
            <person name="Ladner J.T."/>
            <person name="Daligault H.E."/>
            <person name="Davenport K.W."/>
            <person name="Jaissle J."/>
            <person name="Frey K.G."/>
            <person name="Koroleva G.I."/>
            <person name="Bruce D.C."/>
            <person name="Coyne S.R."/>
            <person name="Broomall S.M."/>
            <person name="Li P.E."/>
            <person name="Teshima H."/>
            <person name="Gibbons H.S."/>
            <person name="Palacios G.F."/>
            <person name="Rosenzweig C.N."/>
            <person name="Redden C.L."/>
            <person name="Xu Y."/>
            <person name="Minogue T.D."/>
            <person name="Chain P.S."/>
        </authorList>
    </citation>
    <scope>NUCLEOTIDE SEQUENCE [LARGE SCALE GENOMIC DNA]</scope>
    <source>
        <strain evidence="2 3">ATCC BAA-463</strain>
    </source>
</reference>
<sequence length="105" mass="11680">MKNGDAESAAKGSSTCKRRDFVVEAQWNGYRTYRQCWVIRWRLCLRKRGLMTARRPMSSNGFGGARRRRSAPAQRTGRDGPVRPGAASFDAASSRADQPRSSKGS</sequence>
<dbReference type="KEGG" id="bfn:OI25_7858"/>
<name>A0AAU8SRY3_9BURK</name>
<keyword evidence="2" id="KW-0614">Plasmid</keyword>
<feature type="compositionally biased region" description="Low complexity" evidence="1">
    <location>
        <begin position="86"/>
        <end position="96"/>
    </location>
</feature>
<evidence type="ECO:0000313" key="3">
    <source>
        <dbReference type="Proteomes" id="UP000032614"/>
    </source>
</evidence>
<protein>
    <submittedName>
        <fullName evidence="2">Uncharacterized protein</fullName>
    </submittedName>
</protein>
<organism evidence="2 3">
    <name type="scientific">Paraburkholderia fungorum</name>
    <dbReference type="NCBI Taxonomy" id="134537"/>
    <lineage>
        <taxon>Bacteria</taxon>
        <taxon>Pseudomonadati</taxon>
        <taxon>Pseudomonadota</taxon>
        <taxon>Betaproteobacteria</taxon>
        <taxon>Burkholderiales</taxon>
        <taxon>Burkholderiaceae</taxon>
        <taxon>Paraburkholderia</taxon>
    </lineage>
</organism>
<dbReference type="EMBL" id="CP010024">
    <property type="protein sequence ID" value="AJZ56447.1"/>
    <property type="molecule type" value="Genomic_DNA"/>
</dbReference>
<geneLocation type="plasmid" evidence="2 3">
    <name>pBIL</name>
</geneLocation>